<name>A0A4Q1KA18_9FLAO</name>
<dbReference type="PROSITE" id="PS50885">
    <property type="entry name" value="HAMP"/>
    <property type="match status" value="1"/>
</dbReference>
<organism evidence="15 16">
    <name type="scientific">Flavobacterium stagni</name>
    <dbReference type="NCBI Taxonomy" id="2506421"/>
    <lineage>
        <taxon>Bacteria</taxon>
        <taxon>Pseudomonadati</taxon>
        <taxon>Bacteroidota</taxon>
        <taxon>Flavobacteriia</taxon>
        <taxon>Flavobacteriales</taxon>
        <taxon>Flavobacteriaceae</taxon>
        <taxon>Flavobacterium</taxon>
    </lineage>
</organism>
<keyword evidence="7 15" id="KW-0418">Kinase</keyword>
<evidence type="ECO:0000256" key="1">
    <source>
        <dbReference type="ARBA" id="ARBA00000085"/>
    </source>
</evidence>
<dbReference type="SUPFAM" id="SSF158472">
    <property type="entry name" value="HAMP domain-like"/>
    <property type="match status" value="1"/>
</dbReference>
<dbReference type="InterPro" id="IPR004358">
    <property type="entry name" value="Sig_transdc_His_kin-like_C"/>
</dbReference>
<evidence type="ECO:0000259" key="13">
    <source>
        <dbReference type="PROSITE" id="PS50109"/>
    </source>
</evidence>
<dbReference type="EC" id="2.7.13.3" evidence="3"/>
<comment type="catalytic activity">
    <reaction evidence="1">
        <text>ATP + protein L-histidine = ADP + protein N-phospho-L-histidine.</text>
        <dbReference type="EC" id="2.7.13.3"/>
    </reaction>
</comment>
<dbReference type="Gene3D" id="1.10.287.130">
    <property type="match status" value="1"/>
</dbReference>
<dbReference type="AlphaFoldDB" id="A0A4Q1KA18"/>
<dbReference type="SMART" id="SM00304">
    <property type="entry name" value="HAMP"/>
    <property type="match status" value="1"/>
</dbReference>
<evidence type="ECO:0000256" key="4">
    <source>
        <dbReference type="ARBA" id="ARBA00022553"/>
    </source>
</evidence>
<dbReference type="InterPro" id="IPR036097">
    <property type="entry name" value="HisK_dim/P_sf"/>
</dbReference>
<protein>
    <recommendedName>
        <fullName evidence="3">histidine kinase</fullName>
        <ecNumber evidence="3">2.7.13.3</ecNumber>
    </recommendedName>
</protein>
<dbReference type="GO" id="GO:0005886">
    <property type="term" value="C:plasma membrane"/>
    <property type="evidence" value="ECO:0007669"/>
    <property type="project" value="TreeGrafter"/>
</dbReference>
<keyword evidence="9" id="KW-0902">Two-component regulatory system</keyword>
<keyword evidence="8 12" id="KW-1133">Transmembrane helix</keyword>
<comment type="caution">
    <text evidence="15">The sequence shown here is derived from an EMBL/GenBank/DDBJ whole genome shotgun (WGS) entry which is preliminary data.</text>
</comment>
<evidence type="ECO:0000313" key="15">
    <source>
        <dbReference type="EMBL" id="RXR22952.1"/>
    </source>
</evidence>
<evidence type="ECO:0000256" key="11">
    <source>
        <dbReference type="SAM" id="Coils"/>
    </source>
</evidence>
<dbReference type="SUPFAM" id="SSF47384">
    <property type="entry name" value="Homodimeric domain of signal transducing histidine kinase"/>
    <property type="match status" value="1"/>
</dbReference>
<keyword evidence="4" id="KW-0597">Phosphoprotein</keyword>
<evidence type="ECO:0000256" key="9">
    <source>
        <dbReference type="ARBA" id="ARBA00023012"/>
    </source>
</evidence>
<dbReference type="PROSITE" id="PS50109">
    <property type="entry name" value="HIS_KIN"/>
    <property type="match status" value="1"/>
</dbReference>
<dbReference type="InterPro" id="IPR003594">
    <property type="entry name" value="HATPase_dom"/>
</dbReference>
<evidence type="ECO:0000256" key="6">
    <source>
        <dbReference type="ARBA" id="ARBA00022692"/>
    </source>
</evidence>
<dbReference type="InterPro" id="IPR003660">
    <property type="entry name" value="HAMP_dom"/>
</dbReference>
<dbReference type="InterPro" id="IPR003661">
    <property type="entry name" value="HisK_dim/P_dom"/>
</dbReference>
<evidence type="ECO:0000256" key="12">
    <source>
        <dbReference type="SAM" id="Phobius"/>
    </source>
</evidence>
<gene>
    <name evidence="15" type="ORF">EQG61_06890</name>
</gene>
<dbReference type="InterPro" id="IPR050428">
    <property type="entry name" value="TCS_sensor_his_kinase"/>
</dbReference>
<dbReference type="SMART" id="SM00387">
    <property type="entry name" value="HATPase_c"/>
    <property type="match status" value="1"/>
</dbReference>
<dbReference type="SUPFAM" id="SSF55874">
    <property type="entry name" value="ATPase domain of HSP90 chaperone/DNA topoisomerase II/histidine kinase"/>
    <property type="match status" value="1"/>
</dbReference>
<dbReference type="Proteomes" id="UP000289857">
    <property type="component" value="Unassembled WGS sequence"/>
</dbReference>
<dbReference type="InterPro" id="IPR036890">
    <property type="entry name" value="HATPase_C_sf"/>
</dbReference>
<evidence type="ECO:0000256" key="7">
    <source>
        <dbReference type="ARBA" id="ARBA00022777"/>
    </source>
</evidence>
<keyword evidence="16" id="KW-1185">Reference proteome</keyword>
<dbReference type="Pfam" id="PF02518">
    <property type="entry name" value="HATPase_c"/>
    <property type="match status" value="1"/>
</dbReference>
<accession>A0A4Q1KA18</accession>
<reference evidence="16" key="1">
    <citation type="submission" date="2019-01" db="EMBL/GenBank/DDBJ databases">
        <title>Cytophagaceae bacterium strain CAR-16.</title>
        <authorList>
            <person name="Chen W.-M."/>
        </authorList>
    </citation>
    <scope>NUCLEOTIDE SEQUENCE [LARGE SCALE GENOMIC DNA]</scope>
    <source>
        <strain evidence="16">WWJ-16</strain>
    </source>
</reference>
<dbReference type="CDD" id="cd00075">
    <property type="entry name" value="HATPase"/>
    <property type="match status" value="1"/>
</dbReference>
<feature type="domain" description="HAMP" evidence="14">
    <location>
        <begin position="185"/>
        <end position="238"/>
    </location>
</feature>
<keyword evidence="6 12" id="KW-0812">Transmembrane</keyword>
<feature type="transmembrane region" description="Helical" evidence="12">
    <location>
        <begin position="12"/>
        <end position="33"/>
    </location>
</feature>
<dbReference type="Gene3D" id="6.10.340.10">
    <property type="match status" value="1"/>
</dbReference>
<dbReference type="PANTHER" id="PTHR45436:SF5">
    <property type="entry name" value="SENSOR HISTIDINE KINASE TRCS"/>
    <property type="match status" value="1"/>
</dbReference>
<evidence type="ECO:0000259" key="14">
    <source>
        <dbReference type="PROSITE" id="PS50885"/>
    </source>
</evidence>
<dbReference type="FunFam" id="1.10.287.130:FF:000001">
    <property type="entry name" value="Two-component sensor histidine kinase"/>
    <property type="match status" value="1"/>
</dbReference>
<dbReference type="SMART" id="SM00388">
    <property type="entry name" value="HisKA"/>
    <property type="match status" value="1"/>
</dbReference>
<feature type="coiled-coil region" evidence="11">
    <location>
        <begin position="292"/>
        <end position="319"/>
    </location>
</feature>
<sequence length="463" mass="53603">MFNRPIKNRIALYYILTTGILVFVAFFVIYNMVKFSVYQHVDTDIDSEVQKHMTEISVHYGEIKIVHEEEWREREHNTLDVNPVFVQFTDVNGKIFEKSPNLKNHTIKLNKNVEDRVLFDSQLDHHKIRQIQIPIFENDDKIGYLIVAMSLEDAMLVMNNLLFVLEIAYPTILLLLFLIARYIAGRSIRPIQNVIATSDTISKDNLNARIQLPQNKDEIYILTQTINNLLDRIENAVEREKQFTSDASHELRTPLAVIKGTLEVLSRKPRTVDEYNQKIAYCIQEVDRINKMVDQLLLLARLENQKQSLNLQKISLNNAISECLSRFDERILSRKIQIKEHYSQNIEVVSDFYFLSIILNNIISNALKYTPEGGEVSFYMQTQPQEIHLIIQDNGMGIAADELQKIFNSFYRTKSTLDLIEIKGNGLGLSIVKRLSDVLGIQVMVDSKVNHGTRFCLIFPLEN</sequence>
<dbReference type="CDD" id="cd00082">
    <property type="entry name" value="HisKA"/>
    <property type="match status" value="1"/>
</dbReference>
<dbReference type="Pfam" id="PF00512">
    <property type="entry name" value="HisKA"/>
    <property type="match status" value="1"/>
</dbReference>
<dbReference type="OrthoDB" id="594725at2"/>
<evidence type="ECO:0000256" key="5">
    <source>
        <dbReference type="ARBA" id="ARBA00022679"/>
    </source>
</evidence>
<dbReference type="InterPro" id="IPR005467">
    <property type="entry name" value="His_kinase_dom"/>
</dbReference>
<dbReference type="Pfam" id="PF00672">
    <property type="entry name" value="HAMP"/>
    <property type="match status" value="1"/>
</dbReference>
<evidence type="ECO:0000256" key="10">
    <source>
        <dbReference type="ARBA" id="ARBA00023136"/>
    </source>
</evidence>
<dbReference type="EMBL" id="SBKN01000003">
    <property type="protein sequence ID" value="RXR22952.1"/>
    <property type="molecule type" value="Genomic_DNA"/>
</dbReference>
<feature type="transmembrane region" description="Helical" evidence="12">
    <location>
        <begin position="161"/>
        <end position="184"/>
    </location>
</feature>
<keyword evidence="10 12" id="KW-0472">Membrane</keyword>
<proteinExistence type="predicted"/>
<feature type="domain" description="Histidine kinase" evidence="13">
    <location>
        <begin position="246"/>
        <end position="463"/>
    </location>
</feature>
<dbReference type="Gene3D" id="3.30.565.10">
    <property type="entry name" value="Histidine kinase-like ATPase, C-terminal domain"/>
    <property type="match status" value="1"/>
</dbReference>
<dbReference type="PRINTS" id="PR00344">
    <property type="entry name" value="BCTRLSENSOR"/>
</dbReference>
<dbReference type="GO" id="GO:0000155">
    <property type="term" value="F:phosphorelay sensor kinase activity"/>
    <property type="evidence" value="ECO:0007669"/>
    <property type="project" value="InterPro"/>
</dbReference>
<evidence type="ECO:0000313" key="16">
    <source>
        <dbReference type="Proteomes" id="UP000289857"/>
    </source>
</evidence>
<keyword evidence="5" id="KW-0808">Transferase</keyword>
<keyword evidence="11" id="KW-0175">Coiled coil</keyword>
<dbReference type="PANTHER" id="PTHR45436">
    <property type="entry name" value="SENSOR HISTIDINE KINASE YKOH"/>
    <property type="match status" value="1"/>
</dbReference>
<evidence type="ECO:0000256" key="2">
    <source>
        <dbReference type="ARBA" id="ARBA00004370"/>
    </source>
</evidence>
<evidence type="ECO:0000256" key="3">
    <source>
        <dbReference type="ARBA" id="ARBA00012438"/>
    </source>
</evidence>
<comment type="subcellular location">
    <subcellularLocation>
        <location evidence="2">Membrane</location>
    </subcellularLocation>
</comment>
<evidence type="ECO:0000256" key="8">
    <source>
        <dbReference type="ARBA" id="ARBA00022989"/>
    </source>
</evidence>